<dbReference type="eggNOG" id="COG1404">
    <property type="taxonomic scope" value="Bacteria"/>
</dbReference>
<feature type="domain" description="Peptidase S8/S53" evidence="6">
    <location>
        <begin position="271"/>
        <end position="634"/>
    </location>
</feature>
<dbReference type="EMBL" id="CP001802">
    <property type="protein sequence ID" value="ACY23399.1"/>
    <property type="molecule type" value="Genomic_DNA"/>
</dbReference>
<evidence type="ECO:0000256" key="3">
    <source>
        <dbReference type="ARBA" id="ARBA00022801"/>
    </source>
</evidence>
<accession>D0L5E1</accession>
<keyword evidence="3" id="KW-0378">Hydrolase</keyword>
<dbReference type="HOGENOM" id="CLU_017730_1_0_11"/>
<dbReference type="GO" id="GO:0004252">
    <property type="term" value="F:serine-type endopeptidase activity"/>
    <property type="evidence" value="ECO:0007669"/>
    <property type="project" value="InterPro"/>
</dbReference>
<organism evidence="7 8">
    <name type="scientific">Gordonia bronchialis (strain ATCC 25592 / DSM 43247 / BCRC 13721 / JCM 3198 / KCTC 3076 / NBRC 16047 / NCTC 10667)</name>
    <name type="common">Rhodococcus bronchialis</name>
    <dbReference type="NCBI Taxonomy" id="526226"/>
    <lineage>
        <taxon>Bacteria</taxon>
        <taxon>Bacillati</taxon>
        <taxon>Actinomycetota</taxon>
        <taxon>Actinomycetes</taxon>
        <taxon>Mycobacteriales</taxon>
        <taxon>Gordoniaceae</taxon>
        <taxon>Gordonia</taxon>
    </lineage>
</organism>
<dbReference type="Gene3D" id="3.40.50.200">
    <property type="entry name" value="Peptidase S8/S53 domain"/>
    <property type="match status" value="1"/>
</dbReference>
<evidence type="ECO:0000256" key="4">
    <source>
        <dbReference type="ARBA" id="ARBA00022825"/>
    </source>
</evidence>
<dbReference type="InterPro" id="IPR036852">
    <property type="entry name" value="Peptidase_S8/S53_dom_sf"/>
</dbReference>
<dbReference type="PANTHER" id="PTHR43806">
    <property type="entry name" value="PEPTIDASE S8"/>
    <property type="match status" value="1"/>
</dbReference>
<reference evidence="8" key="1">
    <citation type="submission" date="2009-10" db="EMBL/GenBank/DDBJ databases">
        <title>The complete chromosome of Gordonia bronchialis DSM 43247.</title>
        <authorList>
            <consortium name="US DOE Joint Genome Institute (JGI-PGF)"/>
            <person name="Lucas S."/>
            <person name="Copeland A."/>
            <person name="Lapidus A."/>
            <person name="Glavina del Rio T."/>
            <person name="Dalin E."/>
            <person name="Tice H."/>
            <person name="Bruce D."/>
            <person name="Goodwin L."/>
            <person name="Pitluck S."/>
            <person name="Kyrpides N."/>
            <person name="Mavromatis K."/>
            <person name="Ivanova N."/>
            <person name="Ovchinnikova G."/>
            <person name="Saunders E."/>
            <person name="Brettin T."/>
            <person name="Detter J.C."/>
            <person name="Han C."/>
            <person name="Larimer F."/>
            <person name="Land M."/>
            <person name="Hauser L."/>
            <person name="Markowitz V."/>
            <person name="Cheng J.-F."/>
            <person name="Hugenholtz P."/>
            <person name="Woyke T."/>
            <person name="Wu D."/>
            <person name="Jando M."/>
            <person name="Schneider S."/>
            <person name="Goeker M."/>
            <person name="Klenk H.-P."/>
            <person name="Eisen J.A."/>
        </authorList>
    </citation>
    <scope>NUCLEOTIDE SEQUENCE [LARGE SCALE GENOMIC DNA]</scope>
    <source>
        <strain evidence="8">ATCC 25592 / DSM 43247 / BCRC 13721 / JCM 3198 / KCTC 3076 / NBRC 16047 / NCTC 10667</strain>
    </source>
</reference>
<keyword evidence="8" id="KW-1185">Reference proteome</keyword>
<name>D0L5E1_GORB4</name>
<dbReference type="Pfam" id="PF00082">
    <property type="entry name" value="Peptidase_S8"/>
    <property type="match status" value="1"/>
</dbReference>
<dbReference type="CDD" id="cd04847">
    <property type="entry name" value="Peptidases_S8_Subtilisin_like_2"/>
    <property type="match status" value="1"/>
</dbReference>
<dbReference type="InterPro" id="IPR015500">
    <property type="entry name" value="Peptidase_S8_subtilisin-rel"/>
</dbReference>
<keyword evidence="2" id="KW-0645">Protease</keyword>
<evidence type="ECO:0000313" key="7">
    <source>
        <dbReference type="EMBL" id="ACY23399.1"/>
    </source>
</evidence>
<reference evidence="7 8" key="2">
    <citation type="journal article" date="2010" name="Stand. Genomic Sci.">
        <title>Complete genome sequence of Gordonia bronchialis type strain (3410).</title>
        <authorList>
            <person name="Ivanova N."/>
            <person name="Sikorski J."/>
            <person name="Jando M."/>
            <person name="Lapidus A."/>
            <person name="Nolan M."/>
            <person name="Lucas S."/>
            <person name="Del Rio T.G."/>
            <person name="Tice H."/>
            <person name="Copeland A."/>
            <person name="Cheng J.F."/>
            <person name="Chen F."/>
            <person name="Bruce D."/>
            <person name="Goodwin L."/>
            <person name="Pitluck S."/>
            <person name="Mavromatis K."/>
            <person name="Ovchinnikova G."/>
            <person name="Pati A."/>
            <person name="Chen A."/>
            <person name="Palaniappan K."/>
            <person name="Land M."/>
            <person name="Hauser L."/>
            <person name="Chang Y.J."/>
            <person name="Jeffries C.D."/>
            <person name="Chain P."/>
            <person name="Saunders E."/>
            <person name="Han C."/>
            <person name="Detter J.C."/>
            <person name="Brettin T."/>
            <person name="Rohde M."/>
            <person name="Goker M."/>
            <person name="Bristow J."/>
            <person name="Eisen J.A."/>
            <person name="Markowitz V."/>
            <person name="Hugenholtz P."/>
            <person name="Klenk H.P."/>
            <person name="Kyrpides N.C."/>
        </authorList>
    </citation>
    <scope>NUCLEOTIDE SEQUENCE [LARGE SCALE GENOMIC DNA]</scope>
    <source>
        <strain evidence="8">ATCC 25592 / DSM 43247 / BCRC 13721 / JCM 3198 / KCTC 3076 / NBRC 16047 / NCTC 10667</strain>
    </source>
</reference>
<proteinExistence type="inferred from homology"/>
<feature type="region of interest" description="Disordered" evidence="5">
    <location>
        <begin position="1"/>
        <end position="45"/>
    </location>
</feature>
<dbReference type="Proteomes" id="UP000001219">
    <property type="component" value="Chromosome"/>
</dbReference>
<sequence>MAERDRPHLFVPAPPEAEPFTSTQGGGSSDRPEFSGDRADHGRSLARQFERAVPTPDETDTAGTYVSFESFPGLGLALQSLDVQRSGEQPELVAVKEVRTVSGTIQIATVYIPNDKRDYFLRRLNDYVETTTEDKAKNATLVEGIAAIRRATIRELWTDPDDEFPTNSNEVVWWEVWLRRRDGHEQERLRGFAERNQLLASGHFLGFQDRTVMLVRATADQLAHGLDSLDDLAELRRPHEVASLLTDMSAVEQSEWVDDLRRRLQVADQDSPVVCVLDTGVHNGHPLLADSLTEADVHVADITWQSRPVNAHGTEMAGLALFGDLHRAVTTAHAVRLDHRLESVKILPDHGQNERDLYGAITARAVDRPEIEAAERLRVFMLAVTAPNTDADASQSTDDVERGRPTSWSAAVDALTFGRAIDDTDSRLTYLDRDEPRTPRLFVISAGNINSINPADDHLDRSDLSPVEDPAQSWNSLTVGAYSQHDDMADAPTAFAGYTPIAARGELSPVSRTSVLHGGDWPFKPEVVANGGNVAASPDKTSADTPPNLGVLTTRLQQLGTGFFTTTSATSAATAQVAAIAASIGAAYPDLTPETIRALIVHSARWTEPMRARFEDCNANKTDLANLLRRYGMGVPDLDRALRSATDALTLIAQARIHPFERGDGASKVREMNLHDLPWPIEQLESLGEIEVSMRVTLSYFVEPNPSSRGWTGRYVYPSHGLRFATKRADESVGRFRQRINKRARGEGQRVPSPKTEKGWLFGSAQQQKPGSLHTDIWTGPAVNLASKGAIAVYPVAGWWQYRRAWDQSDNGVDYSLVVSIEAPDVDIDLWTPVSLQIQTVVETIT</sequence>
<comment type="similarity">
    <text evidence="1">Belongs to the peptidase S8 family.</text>
</comment>
<gene>
    <name evidence="7" type="ordered locus">Gbro_4253</name>
</gene>
<keyword evidence="4" id="KW-0720">Serine protease</keyword>
<dbReference type="PANTHER" id="PTHR43806:SF11">
    <property type="entry name" value="CEREVISIN-RELATED"/>
    <property type="match status" value="1"/>
</dbReference>
<feature type="compositionally biased region" description="Basic and acidic residues" evidence="5">
    <location>
        <begin position="30"/>
        <end position="43"/>
    </location>
</feature>
<evidence type="ECO:0000256" key="2">
    <source>
        <dbReference type="ARBA" id="ARBA00022670"/>
    </source>
</evidence>
<dbReference type="InterPro" id="IPR050131">
    <property type="entry name" value="Peptidase_S8_subtilisin-like"/>
</dbReference>
<dbReference type="OrthoDB" id="9768989at2"/>
<dbReference type="STRING" id="526226.Gbro_4253"/>
<dbReference type="KEGG" id="gbr:Gbro_4253"/>
<dbReference type="PRINTS" id="PR00723">
    <property type="entry name" value="SUBTILISIN"/>
</dbReference>
<dbReference type="SUPFAM" id="SSF52743">
    <property type="entry name" value="Subtilisin-like"/>
    <property type="match status" value="1"/>
</dbReference>
<evidence type="ECO:0000256" key="1">
    <source>
        <dbReference type="ARBA" id="ARBA00011073"/>
    </source>
</evidence>
<dbReference type="RefSeq" id="WP_012835890.1">
    <property type="nucleotide sequence ID" value="NC_013441.1"/>
</dbReference>
<dbReference type="GO" id="GO:0006508">
    <property type="term" value="P:proteolysis"/>
    <property type="evidence" value="ECO:0007669"/>
    <property type="project" value="UniProtKB-KW"/>
</dbReference>
<protein>
    <recommendedName>
        <fullName evidence="6">Peptidase S8/S53 domain-containing protein</fullName>
    </recommendedName>
</protein>
<evidence type="ECO:0000256" key="5">
    <source>
        <dbReference type="SAM" id="MobiDB-lite"/>
    </source>
</evidence>
<dbReference type="AlphaFoldDB" id="D0L5E1"/>
<dbReference type="InterPro" id="IPR000209">
    <property type="entry name" value="Peptidase_S8/S53_dom"/>
</dbReference>
<evidence type="ECO:0000313" key="8">
    <source>
        <dbReference type="Proteomes" id="UP000001219"/>
    </source>
</evidence>
<evidence type="ECO:0000259" key="6">
    <source>
        <dbReference type="Pfam" id="PF00082"/>
    </source>
</evidence>
<dbReference type="InterPro" id="IPR034074">
    <property type="entry name" value="Y4bN_pept_dom"/>
</dbReference>